<evidence type="ECO:0000256" key="1">
    <source>
        <dbReference type="SAM" id="MobiDB-lite"/>
    </source>
</evidence>
<gene>
    <name evidence="2" type="ORF">BSTOLATCC_MIC24269</name>
</gene>
<dbReference type="EMBL" id="CAJZBQ010000023">
    <property type="protein sequence ID" value="CAG9319720.1"/>
    <property type="molecule type" value="Genomic_DNA"/>
</dbReference>
<name>A0AAU9J2Z3_9CILI</name>
<comment type="caution">
    <text evidence="2">The sequence shown here is derived from an EMBL/GenBank/DDBJ whole genome shotgun (WGS) entry which is preliminary data.</text>
</comment>
<feature type="region of interest" description="Disordered" evidence="1">
    <location>
        <begin position="135"/>
        <end position="180"/>
    </location>
</feature>
<organism evidence="2 3">
    <name type="scientific">Blepharisma stoltei</name>
    <dbReference type="NCBI Taxonomy" id="1481888"/>
    <lineage>
        <taxon>Eukaryota</taxon>
        <taxon>Sar</taxon>
        <taxon>Alveolata</taxon>
        <taxon>Ciliophora</taxon>
        <taxon>Postciliodesmatophora</taxon>
        <taxon>Heterotrichea</taxon>
        <taxon>Heterotrichida</taxon>
        <taxon>Blepharismidae</taxon>
        <taxon>Blepharisma</taxon>
    </lineage>
</organism>
<dbReference type="AlphaFoldDB" id="A0AAU9J2Z3"/>
<protein>
    <submittedName>
        <fullName evidence="2">Uncharacterized protein</fullName>
    </submittedName>
</protein>
<evidence type="ECO:0000313" key="3">
    <source>
        <dbReference type="Proteomes" id="UP001162131"/>
    </source>
</evidence>
<proteinExistence type="predicted"/>
<keyword evidence="3" id="KW-1185">Reference proteome</keyword>
<reference evidence="2" key="1">
    <citation type="submission" date="2021-09" db="EMBL/GenBank/DDBJ databases">
        <authorList>
            <consortium name="AG Swart"/>
            <person name="Singh M."/>
            <person name="Singh A."/>
            <person name="Seah K."/>
            <person name="Emmerich C."/>
        </authorList>
    </citation>
    <scope>NUCLEOTIDE SEQUENCE</scope>
    <source>
        <strain evidence="2">ATCC30299</strain>
    </source>
</reference>
<accession>A0AAU9J2Z3</accession>
<evidence type="ECO:0000313" key="2">
    <source>
        <dbReference type="EMBL" id="CAG9319720.1"/>
    </source>
</evidence>
<sequence length="344" mass="39916">MGSLREFQAFADKNDIPVKLKRTRDFSSLKIAKQQVEKYLIAVKLIFTNEYLTQVLVKEYWIFKQIGVQIVELNDIIKSKANNLFEAVGAGLFMHKYLETTSMSERTPEKIFIKIGIIVGDFISTANILEEELKKPSRMKKAQEPSPMKFSREQRSTPQNSTRIETRGAASTGFSGQQMPAQQNFDKIDREPYSQATPIKPSQEKMPPPPSDEILGINEEYEVLEITKETFRNYFNVEPPSLFFENTAIIQSLERGLYLIEFYFFYNWNQSSQLETGKFIKIKKNIIAKDQNILKRELEMAQKDFFIQIQAEMREFAKNSPKEVPVMGGEYLQADVDHFAYEME</sequence>
<dbReference type="Proteomes" id="UP001162131">
    <property type="component" value="Unassembled WGS sequence"/>
</dbReference>